<feature type="region of interest" description="Disordered" evidence="4">
    <location>
        <begin position="544"/>
        <end position="583"/>
    </location>
</feature>
<dbReference type="SUPFAM" id="SSF54791">
    <property type="entry name" value="Eukaryotic type KH-domain (KH-domain type I)"/>
    <property type="match status" value="2"/>
</dbReference>
<dbReference type="InterPro" id="IPR054727">
    <property type="entry name" value="BICC1_KH"/>
</dbReference>
<evidence type="ECO:0000256" key="4">
    <source>
        <dbReference type="SAM" id="MobiDB-lite"/>
    </source>
</evidence>
<dbReference type="Gene3D" id="3.30.310.270">
    <property type="match status" value="2"/>
</dbReference>
<dbReference type="OrthoDB" id="271862at2759"/>
<dbReference type="Pfam" id="PF22985">
    <property type="entry name" value="KH_BICC1"/>
    <property type="match status" value="2"/>
</dbReference>
<dbReference type="PANTHER" id="PTHR10627:SF69">
    <property type="entry name" value="PROTEIN BICAUDAL C"/>
    <property type="match status" value="1"/>
</dbReference>
<dbReference type="Gene3D" id="1.10.150.50">
    <property type="entry name" value="Transcription Factor, Ets-1"/>
    <property type="match status" value="1"/>
</dbReference>
<dbReference type="InterPro" id="IPR004088">
    <property type="entry name" value="KH_dom_type_1"/>
</dbReference>
<dbReference type="InterPro" id="IPR001660">
    <property type="entry name" value="SAM"/>
</dbReference>
<dbReference type="PROSITE" id="PS50084">
    <property type="entry name" value="KH_TYPE_1"/>
    <property type="match status" value="2"/>
</dbReference>
<dbReference type="CTD" id="34946"/>
<feature type="region of interest" description="Disordered" evidence="4">
    <location>
        <begin position="764"/>
        <end position="790"/>
    </location>
</feature>
<dbReference type="Pfam" id="PF00536">
    <property type="entry name" value="SAM_1"/>
    <property type="match status" value="1"/>
</dbReference>
<accession>A0A8I6SUB9</accession>
<dbReference type="InterPro" id="IPR004087">
    <property type="entry name" value="KH_dom"/>
</dbReference>
<sequence>MSIRGEAMSETNSDCTAGRESSIGSREDLQEIMTNLGISSVDLLAQDRFRVDRKLLENLLFGGDKNAASDLFLSIMRETRTHIAWPSRLKLNAKSKKDPHIRILGRTDDVKLAHDRVLATLGPKVFLNLQQKPKNKKIEMFFQGNRVNMKIDVSYTEHSHIIGKGGLTIKRVMEETACHIHFPDSNRSNPVEKSNQVSIAGDVAGVEKARAKVRELTPLIFCFELPILEAPMLSPDQVSPYIKDIQDTYNVQVMYRTRQKLYSTLVVVKGCEWEVSRVKEATKLLIAHMCKSLADHVTVQVMLEISPHHHSVVLGKNNENLKAIMMNTKTQITFIDPIDPNIPSLKKSNVTITGSINDVYLARQQLIGSLPVLFMFDVPETSPAVETTRISDIMNKQNVLITTRHKVKQNIITFIIKGIERNIGDIYEAHKRLIGSNEPSVQVEIPQSYFIPNSSPIYKPIWNCNDPAHPTYQNLTTPVLLSPMIGRSEPLWSHIPHYMLAQHLTLPPSLSPLPYHSDLNHYSYSTLSLPEFPVYSSMSSNASSLSSSRTTSPIPYPVPEKPKPELATSCEEPDQSKIPPGFKRPMLTHSDFQKFKIQAMQAMRKSPNATNFRVPTSTWSGYGFSHSSPTSSLLELKTNKEKTVKFDKDKWMSGSGEFSPTQSDTFTSSVSTECNPLASSNIYDSITKNTLSTITSLPMSDLSTLLVNIGLEQYIRLFESQEIDLMTFKTLTDLDLKEIGVSALGARRKLMLCIAELNKRQRSPFRGSAAPGAERKNPSTNSLNDLTSHN</sequence>
<name>A0A8I6SUB9_CIMLE</name>
<evidence type="ECO:0000256" key="2">
    <source>
        <dbReference type="ARBA" id="ARBA00022737"/>
    </source>
</evidence>
<evidence type="ECO:0000313" key="6">
    <source>
        <dbReference type="EnsemblMetazoa" id="XP_024083769.1"/>
    </source>
</evidence>
<keyword evidence="3" id="KW-0694">RNA-binding</keyword>
<dbReference type="InterPro" id="IPR047554">
    <property type="entry name" value="BICC1_KH-I_rpt2"/>
</dbReference>
<dbReference type="InterPro" id="IPR036612">
    <property type="entry name" value="KH_dom_type_1_sf"/>
</dbReference>
<dbReference type="GO" id="GO:0010468">
    <property type="term" value="P:regulation of gene expression"/>
    <property type="evidence" value="ECO:0007669"/>
    <property type="project" value="UniProtKB-ARBA"/>
</dbReference>
<feature type="compositionally biased region" description="Polar residues" evidence="4">
    <location>
        <begin position="778"/>
        <end position="790"/>
    </location>
</feature>
<dbReference type="GeneID" id="106665105"/>
<dbReference type="Pfam" id="PF00013">
    <property type="entry name" value="KH_1"/>
    <property type="match status" value="2"/>
</dbReference>
<dbReference type="InterPro" id="IPR013761">
    <property type="entry name" value="SAM/pointed_sf"/>
</dbReference>
<dbReference type="RefSeq" id="XP_024083769.1">
    <property type="nucleotide sequence ID" value="XM_024228001.1"/>
</dbReference>
<organism evidence="6 7">
    <name type="scientific">Cimex lectularius</name>
    <name type="common">Bed bug</name>
    <name type="synonym">Acanthia lectularia</name>
    <dbReference type="NCBI Taxonomy" id="79782"/>
    <lineage>
        <taxon>Eukaryota</taxon>
        <taxon>Metazoa</taxon>
        <taxon>Ecdysozoa</taxon>
        <taxon>Arthropoda</taxon>
        <taxon>Hexapoda</taxon>
        <taxon>Insecta</taxon>
        <taxon>Pterygota</taxon>
        <taxon>Neoptera</taxon>
        <taxon>Paraneoptera</taxon>
        <taxon>Hemiptera</taxon>
        <taxon>Heteroptera</taxon>
        <taxon>Panheteroptera</taxon>
        <taxon>Cimicomorpha</taxon>
        <taxon>Cimicidae</taxon>
        <taxon>Cimex</taxon>
    </lineage>
</organism>
<dbReference type="OMA" id="LMYPTAA"/>
<dbReference type="SUPFAM" id="SSF47769">
    <property type="entry name" value="SAM/Pointed domain"/>
    <property type="match status" value="1"/>
</dbReference>
<evidence type="ECO:0000256" key="3">
    <source>
        <dbReference type="PROSITE-ProRule" id="PRU00117"/>
    </source>
</evidence>
<dbReference type="GO" id="GO:0005737">
    <property type="term" value="C:cytoplasm"/>
    <property type="evidence" value="ECO:0007669"/>
    <property type="project" value="TreeGrafter"/>
</dbReference>
<dbReference type="SMART" id="SM00322">
    <property type="entry name" value="KH"/>
    <property type="match status" value="2"/>
</dbReference>
<proteinExistence type="inferred from homology"/>
<dbReference type="CDD" id="cd22421">
    <property type="entry name" value="KH-I_BICC1_rpt2"/>
    <property type="match status" value="1"/>
</dbReference>
<dbReference type="AlphaFoldDB" id="A0A8I6SUB9"/>
<dbReference type="Proteomes" id="UP000494040">
    <property type="component" value="Unassembled WGS sequence"/>
</dbReference>
<dbReference type="PANTHER" id="PTHR10627">
    <property type="entry name" value="SCP160"/>
    <property type="match status" value="1"/>
</dbReference>
<keyword evidence="7" id="KW-1185">Reference proteome</keyword>
<evidence type="ECO:0000259" key="5">
    <source>
        <dbReference type="PROSITE" id="PS50105"/>
    </source>
</evidence>
<feature type="region of interest" description="Disordered" evidence="4">
    <location>
        <begin position="1"/>
        <end position="24"/>
    </location>
</feature>
<dbReference type="Pfam" id="PF24234">
    <property type="entry name" value="KH_BICC1_1st"/>
    <property type="match status" value="1"/>
</dbReference>
<evidence type="ECO:0000313" key="7">
    <source>
        <dbReference type="Proteomes" id="UP000494040"/>
    </source>
</evidence>
<dbReference type="PROSITE" id="PS50105">
    <property type="entry name" value="SAM_DOMAIN"/>
    <property type="match status" value="1"/>
</dbReference>
<feature type="compositionally biased region" description="Low complexity" evidence="4">
    <location>
        <begin position="544"/>
        <end position="553"/>
    </location>
</feature>
<protein>
    <recommendedName>
        <fullName evidence="5">SAM domain-containing protein</fullName>
    </recommendedName>
</protein>
<dbReference type="GO" id="GO:0003723">
    <property type="term" value="F:RNA binding"/>
    <property type="evidence" value="ECO:0007669"/>
    <property type="project" value="UniProtKB-UniRule"/>
</dbReference>
<feature type="domain" description="SAM" evidence="5">
    <location>
        <begin position="697"/>
        <end position="760"/>
    </location>
</feature>
<dbReference type="EnsemblMetazoa" id="XM_024228001.1">
    <property type="protein sequence ID" value="XP_024083769.1"/>
    <property type="gene ID" value="LOC106665105"/>
</dbReference>
<reference evidence="6" key="1">
    <citation type="submission" date="2022-01" db="UniProtKB">
        <authorList>
            <consortium name="EnsemblMetazoa"/>
        </authorList>
    </citation>
    <scope>IDENTIFICATION</scope>
</reference>
<dbReference type="SMART" id="SM00454">
    <property type="entry name" value="SAM"/>
    <property type="match status" value="1"/>
</dbReference>
<evidence type="ECO:0000256" key="1">
    <source>
        <dbReference type="ARBA" id="ARBA00007662"/>
    </source>
</evidence>
<keyword evidence="2" id="KW-0677">Repeat</keyword>
<dbReference type="InterPro" id="IPR047549">
    <property type="entry name" value="BICC1_KH-I_rpt1"/>
</dbReference>
<comment type="similarity">
    <text evidence="1">Belongs to the BicC family.</text>
</comment>